<evidence type="ECO:0000256" key="1">
    <source>
        <dbReference type="PROSITE-ProRule" id="PRU00047"/>
    </source>
</evidence>
<proteinExistence type="predicted"/>
<dbReference type="GO" id="GO:0008270">
    <property type="term" value="F:zinc ion binding"/>
    <property type="evidence" value="ECO:0007669"/>
    <property type="project" value="UniProtKB-KW"/>
</dbReference>
<comment type="caution">
    <text evidence="3">The sequence shown here is derived from an EMBL/GenBank/DDBJ whole genome shotgun (WGS) entry which is preliminary data.</text>
</comment>
<keyword evidence="1" id="KW-0862">Zinc</keyword>
<dbReference type="InterPro" id="IPR036875">
    <property type="entry name" value="Znf_CCHC_sf"/>
</dbReference>
<sequence length="98" mass="10652">MKLSAKGRILVGWSSAKIQFIQTPLRCYRCLQEGHVGAKCPTGPTQIKCFRYSGTGHAAVNCGRDPHCEVCAKRGLAADHKVGNETCTARRNNGNRHG</sequence>
<dbReference type="GO" id="GO:0003676">
    <property type="term" value="F:nucleic acid binding"/>
    <property type="evidence" value="ECO:0007669"/>
    <property type="project" value="InterPro"/>
</dbReference>
<dbReference type="PROSITE" id="PS50158">
    <property type="entry name" value="ZF_CCHC"/>
    <property type="match status" value="1"/>
</dbReference>
<keyword evidence="1" id="KW-0863">Zinc-finger</keyword>
<name>A0AAW2I8A3_9NEOP</name>
<gene>
    <name evidence="3" type="ORF">PYX00_005043</name>
</gene>
<keyword evidence="1" id="KW-0479">Metal-binding</keyword>
<organism evidence="3">
    <name type="scientific">Menopon gallinae</name>
    <name type="common">poultry shaft louse</name>
    <dbReference type="NCBI Taxonomy" id="328185"/>
    <lineage>
        <taxon>Eukaryota</taxon>
        <taxon>Metazoa</taxon>
        <taxon>Ecdysozoa</taxon>
        <taxon>Arthropoda</taxon>
        <taxon>Hexapoda</taxon>
        <taxon>Insecta</taxon>
        <taxon>Pterygota</taxon>
        <taxon>Neoptera</taxon>
        <taxon>Paraneoptera</taxon>
        <taxon>Psocodea</taxon>
        <taxon>Troctomorpha</taxon>
        <taxon>Phthiraptera</taxon>
        <taxon>Amblycera</taxon>
        <taxon>Menoponidae</taxon>
        <taxon>Menopon</taxon>
    </lineage>
</organism>
<accession>A0AAW2I8A3</accession>
<protein>
    <recommendedName>
        <fullName evidence="2">CCHC-type domain-containing protein</fullName>
    </recommendedName>
</protein>
<dbReference type="EMBL" id="JARGDH010000002">
    <property type="protein sequence ID" value="KAL0277927.1"/>
    <property type="molecule type" value="Genomic_DNA"/>
</dbReference>
<evidence type="ECO:0000259" key="2">
    <source>
        <dbReference type="PROSITE" id="PS50158"/>
    </source>
</evidence>
<feature type="domain" description="CCHC-type" evidence="2">
    <location>
        <begin position="26"/>
        <end position="41"/>
    </location>
</feature>
<dbReference type="Gene3D" id="4.10.60.10">
    <property type="entry name" value="Zinc finger, CCHC-type"/>
    <property type="match status" value="1"/>
</dbReference>
<dbReference type="SMART" id="SM00343">
    <property type="entry name" value="ZnF_C2HC"/>
    <property type="match status" value="2"/>
</dbReference>
<dbReference type="InterPro" id="IPR001878">
    <property type="entry name" value="Znf_CCHC"/>
</dbReference>
<reference evidence="3" key="1">
    <citation type="journal article" date="2024" name="Gigascience">
        <title>Chromosome-level genome of the poultry shaft louse Menopon gallinae provides insight into the host-switching and adaptive evolution of parasitic lice.</title>
        <authorList>
            <person name="Xu Y."/>
            <person name="Ma L."/>
            <person name="Liu S."/>
            <person name="Liang Y."/>
            <person name="Liu Q."/>
            <person name="He Z."/>
            <person name="Tian L."/>
            <person name="Duan Y."/>
            <person name="Cai W."/>
            <person name="Li H."/>
            <person name="Song F."/>
        </authorList>
    </citation>
    <scope>NUCLEOTIDE SEQUENCE</scope>
    <source>
        <strain evidence="3">Cailab_2023a</strain>
    </source>
</reference>
<dbReference type="AlphaFoldDB" id="A0AAW2I8A3"/>
<evidence type="ECO:0000313" key="3">
    <source>
        <dbReference type="EMBL" id="KAL0277927.1"/>
    </source>
</evidence>
<dbReference type="SUPFAM" id="SSF57756">
    <property type="entry name" value="Retrovirus zinc finger-like domains"/>
    <property type="match status" value="1"/>
</dbReference>